<feature type="transmembrane region" description="Helical" evidence="10">
    <location>
        <begin position="360"/>
        <end position="386"/>
    </location>
</feature>
<evidence type="ECO:0000256" key="10">
    <source>
        <dbReference type="SAM" id="Phobius"/>
    </source>
</evidence>
<keyword evidence="3 10" id="KW-0812">Transmembrane</keyword>
<feature type="transmembrane region" description="Helical" evidence="10">
    <location>
        <begin position="264"/>
        <end position="283"/>
    </location>
</feature>
<feature type="transmembrane region" description="Helical" evidence="10">
    <location>
        <begin position="329"/>
        <end position="348"/>
    </location>
</feature>
<dbReference type="STRING" id="1120923.SAMN02746095_01150"/>
<feature type="transmembrane region" description="Helical" evidence="10">
    <location>
        <begin position="303"/>
        <end position="322"/>
    </location>
</feature>
<evidence type="ECO:0000256" key="1">
    <source>
        <dbReference type="ARBA" id="ARBA00004141"/>
    </source>
</evidence>
<dbReference type="SUPFAM" id="SSF81340">
    <property type="entry name" value="Clc chloride channel"/>
    <property type="match status" value="1"/>
</dbReference>
<evidence type="ECO:0000313" key="12">
    <source>
        <dbReference type="Proteomes" id="UP000032668"/>
    </source>
</evidence>
<keyword evidence="9" id="KW-0407">Ion channel</keyword>
<evidence type="ECO:0000256" key="9">
    <source>
        <dbReference type="ARBA" id="ARBA00023303"/>
    </source>
</evidence>
<evidence type="ECO:0000256" key="6">
    <source>
        <dbReference type="ARBA" id="ARBA00023136"/>
    </source>
</evidence>
<dbReference type="Pfam" id="PF00654">
    <property type="entry name" value="Voltage_CLC"/>
    <property type="match status" value="1"/>
</dbReference>
<dbReference type="AlphaFoldDB" id="A0A0D6PL49"/>
<comment type="subcellular location">
    <subcellularLocation>
        <location evidence="1">Membrane</location>
        <topology evidence="1">Multi-pass membrane protein</topology>
    </subcellularLocation>
</comment>
<dbReference type="Proteomes" id="UP000032668">
    <property type="component" value="Unassembled WGS sequence"/>
</dbReference>
<dbReference type="PANTHER" id="PTHR43427">
    <property type="entry name" value="CHLORIDE CHANNEL PROTEIN CLC-E"/>
    <property type="match status" value="1"/>
</dbReference>
<dbReference type="InterPro" id="IPR014743">
    <property type="entry name" value="Cl-channel_core"/>
</dbReference>
<keyword evidence="4 10" id="KW-1133">Transmembrane helix</keyword>
<sequence length="433" mass="44089">MSGGTAQQTLKLAAVTLLVGVAGGVGGGSMALLLHFVQHTVYGYSLADLVGPESFLQAVSRTSALHRLLALTAGGVLAGLGWWMVYHRGARLVSIKAAATTGQPMPYATTTAHAVLQIVTVAMGSPLGREVAPREIAAILTQKLTNWAGLTGEDAKLLLGCGAGAGLAAVYNVPLGGAVFALEVLILRLDPKAILMALSSSCIAAVIAWAALGNAPQYHIPAFTLSVPLMVLCVLSAPLIGLAGYSFARLTAAARRNMRTDSRLILRCVAVFALIGLAATAFPQLPGNGKGPIQLGLESNIPLHLGLALLALKVAAIGGALWAGAEGGVLTPGLTVGALFSTLLVLGWNMVLPPIPPGAFALVGAAAFLGVSMQMPFTAVALMFGFTHVGQNFLVPLILTATIASATARAVPMLSALVSPRAENIAPEGEAAQ</sequence>
<feature type="transmembrane region" description="Helical" evidence="10">
    <location>
        <begin position="218"/>
        <end position="243"/>
    </location>
</feature>
<dbReference type="Gene3D" id="1.10.3080.10">
    <property type="entry name" value="Clc chloride channel"/>
    <property type="match status" value="1"/>
</dbReference>
<reference evidence="11 12" key="1">
    <citation type="submission" date="2012-11" db="EMBL/GenBank/DDBJ databases">
        <title>Whole genome sequence of Acidocella aminolytica 101 = DSM 11237.</title>
        <authorList>
            <person name="Azuma Y."/>
            <person name="Higashiura N."/>
            <person name="Hirakawa H."/>
            <person name="Matsushita K."/>
        </authorList>
    </citation>
    <scope>NUCLEOTIDE SEQUENCE [LARGE SCALE GENOMIC DNA]</scope>
    <source>
        <strain evidence="12">101 / DSM 11237</strain>
    </source>
</reference>
<name>A0A0D6PL49_9PROT</name>
<dbReference type="EMBL" id="BANC01000125">
    <property type="protein sequence ID" value="GAN81943.1"/>
    <property type="molecule type" value="Genomic_DNA"/>
</dbReference>
<keyword evidence="7" id="KW-0869">Chloride channel</keyword>
<feature type="transmembrane region" description="Helical" evidence="10">
    <location>
        <begin position="64"/>
        <end position="86"/>
    </location>
</feature>
<evidence type="ECO:0000256" key="3">
    <source>
        <dbReference type="ARBA" id="ARBA00022692"/>
    </source>
</evidence>
<keyword evidence="5" id="KW-0406">Ion transport</keyword>
<dbReference type="OrthoDB" id="3261015at2"/>
<dbReference type="PRINTS" id="PR00762">
    <property type="entry name" value="CLCHANNEL"/>
</dbReference>
<dbReference type="GO" id="GO:0034707">
    <property type="term" value="C:chloride channel complex"/>
    <property type="evidence" value="ECO:0007669"/>
    <property type="project" value="UniProtKB-KW"/>
</dbReference>
<keyword evidence="6 10" id="KW-0472">Membrane</keyword>
<evidence type="ECO:0000256" key="5">
    <source>
        <dbReference type="ARBA" id="ARBA00023065"/>
    </source>
</evidence>
<dbReference type="InterPro" id="IPR001807">
    <property type="entry name" value="ClC"/>
</dbReference>
<feature type="transmembrane region" description="Helical" evidence="10">
    <location>
        <begin position="12"/>
        <end position="37"/>
    </location>
</feature>
<gene>
    <name evidence="11" type="ORF">Aam_127_022</name>
</gene>
<dbReference type="InterPro" id="IPR050368">
    <property type="entry name" value="ClC-type_chloride_channel"/>
</dbReference>
<evidence type="ECO:0000313" key="11">
    <source>
        <dbReference type="EMBL" id="GAN81943.1"/>
    </source>
</evidence>
<feature type="transmembrane region" description="Helical" evidence="10">
    <location>
        <begin position="193"/>
        <end position="212"/>
    </location>
</feature>
<organism evidence="11 12">
    <name type="scientific">Acidocella aminolytica 101 = DSM 11237</name>
    <dbReference type="NCBI Taxonomy" id="1120923"/>
    <lineage>
        <taxon>Bacteria</taxon>
        <taxon>Pseudomonadati</taxon>
        <taxon>Pseudomonadota</taxon>
        <taxon>Alphaproteobacteria</taxon>
        <taxon>Acetobacterales</taxon>
        <taxon>Acidocellaceae</taxon>
        <taxon>Acidocella</taxon>
    </lineage>
</organism>
<evidence type="ECO:0000256" key="7">
    <source>
        <dbReference type="ARBA" id="ARBA00023173"/>
    </source>
</evidence>
<feature type="transmembrane region" description="Helical" evidence="10">
    <location>
        <begin position="393"/>
        <end position="411"/>
    </location>
</feature>
<accession>A0A0D6PL49</accession>
<keyword evidence="8" id="KW-0868">Chloride</keyword>
<dbReference type="RefSeq" id="WP_048880324.1">
    <property type="nucleotide sequence ID" value="NZ_BANC01000125.1"/>
</dbReference>
<comment type="caution">
    <text evidence="11">The sequence shown here is derived from an EMBL/GenBank/DDBJ whole genome shotgun (WGS) entry which is preliminary data.</text>
</comment>
<protein>
    <submittedName>
        <fullName evidence="11">Chloride channel protein</fullName>
    </submittedName>
</protein>
<evidence type="ECO:0000256" key="4">
    <source>
        <dbReference type="ARBA" id="ARBA00022989"/>
    </source>
</evidence>
<keyword evidence="12" id="KW-1185">Reference proteome</keyword>
<dbReference type="GO" id="GO:0005254">
    <property type="term" value="F:chloride channel activity"/>
    <property type="evidence" value="ECO:0007669"/>
    <property type="project" value="UniProtKB-KW"/>
</dbReference>
<dbReference type="PANTHER" id="PTHR43427:SF6">
    <property type="entry name" value="CHLORIDE CHANNEL PROTEIN CLC-E"/>
    <property type="match status" value="1"/>
</dbReference>
<proteinExistence type="predicted"/>
<evidence type="ECO:0000256" key="8">
    <source>
        <dbReference type="ARBA" id="ARBA00023214"/>
    </source>
</evidence>
<evidence type="ECO:0000256" key="2">
    <source>
        <dbReference type="ARBA" id="ARBA00022448"/>
    </source>
</evidence>
<keyword evidence="2" id="KW-0813">Transport</keyword>